<evidence type="ECO:0000313" key="2">
    <source>
        <dbReference type="Proteomes" id="UP000285301"/>
    </source>
</evidence>
<name>A0A443QKR1_9ACAR</name>
<reference evidence="1 2" key="1">
    <citation type="journal article" date="2018" name="Gigascience">
        <title>Genomes of trombidid mites reveal novel predicted allergens and laterally-transferred genes associated with secondary metabolism.</title>
        <authorList>
            <person name="Dong X."/>
            <person name="Chaisiri K."/>
            <person name="Xia D."/>
            <person name="Armstrong S.D."/>
            <person name="Fang Y."/>
            <person name="Donnelly M.J."/>
            <person name="Kadowaki T."/>
            <person name="McGarry J.W."/>
            <person name="Darby A.C."/>
            <person name="Makepeace B.L."/>
        </authorList>
    </citation>
    <scope>NUCLEOTIDE SEQUENCE [LARGE SCALE GENOMIC DNA]</scope>
    <source>
        <strain evidence="1">UoL-WK</strain>
    </source>
</reference>
<dbReference type="AlphaFoldDB" id="A0A443QKR1"/>
<proteinExistence type="predicted"/>
<keyword evidence="2" id="KW-1185">Reference proteome</keyword>
<dbReference type="Proteomes" id="UP000285301">
    <property type="component" value="Unassembled WGS sequence"/>
</dbReference>
<evidence type="ECO:0000313" key="1">
    <source>
        <dbReference type="EMBL" id="RWS03616.1"/>
    </source>
</evidence>
<dbReference type="EMBL" id="NCKU01006332">
    <property type="protein sequence ID" value="RWS03616.1"/>
    <property type="molecule type" value="Genomic_DNA"/>
</dbReference>
<comment type="caution">
    <text evidence="1">The sequence shown here is derived from an EMBL/GenBank/DDBJ whole genome shotgun (WGS) entry which is preliminary data.</text>
</comment>
<organism evidence="1 2">
    <name type="scientific">Dinothrombium tinctorium</name>
    <dbReference type="NCBI Taxonomy" id="1965070"/>
    <lineage>
        <taxon>Eukaryota</taxon>
        <taxon>Metazoa</taxon>
        <taxon>Ecdysozoa</taxon>
        <taxon>Arthropoda</taxon>
        <taxon>Chelicerata</taxon>
        <taxon>Arachnida</taxon>
        <taxon>Acari</taxon>
        <taxon>Acariformes</taxon>
        <taxon>Trombidiformes</taxon>
        <taxon>Prostigmata</taxon>
        <taxon>Anystina</taxon>
        <taxon>Parasitengona</taxon>
        <taxon>Trombidioidea</taxon>
        <taxon>Trombidiidae</taxon>
        <taxon>Dinothrombium</taxon>
    </lineage>
</organism>
<sequence>MKNYGIGGTVLKWFTSYLSNRSQVIK</sequence>
<feature type="non-terminal residue" evidence="1">
    <location>
        <position position="26"/>
    </location>
</feature>
<accession>A0A443QKR1</accession>
<protein>
    <submittedName>
        <fullName evidence="1">Uncharacterized protein</fullName>
    </submittedName>
</protein>
<gene>
    <name evidence="1" type="ORF">B4U79_08489</name>
</gene>